<dbReference type="PaxDb" id="44689-DDB0304835"/>
<reference evidence="1 2" key="1">
    <citation type="journal article" date="2005" name="Nature">
        <title>The genome of the social amoeba Dictyostelium discoideum.</title>
        <authorList>
            <consortium name="The Dictyostelium discoideum Sequencing Consortium"/>
            <person name="Eichinger L."/>
            <person name="Pachebat J.A."/>
            <person name="Glockner G."/>
            <person name="Rajandream M.A."/>
            <person name="Sucgang R."/>
            <person name="Berriman M."/>
            <person name="Song J."/>
            <person name="Olsen R."/>
            <person name="Szafranski K."/>
            <person name="Xu Q."/>
            <person name="Tunggal B."/>
            <person name="Kummerfeld S."/>
            <person name="Madera M."/>
            <person name="Konfortov B.A."/>
            <person name="Rivero F."/>
            <person name="Bankier A.T."/>
            <person name="Lehmann R."/>
            <person name="Hamlin N."/>
            <person name="Davies R."/>
            <person name="Gaudet P."/>
            <person name="Fey P."/>
            <person name="Pilcher K."/>
            <person name="Chen G."/>
            <person name="Saunders D."/>
            <person name="Sodergren E."/>
            <person name="Davis P."/>
            <person name="Kerhornou A."/>
            <person name="Nie X."/>
            <person name="Hall N."/>
            <person name="Anjard C."/>
            <person name="Hemphill L."/>
            <person name="Bason N."/>
            <person name="Farbrother P."/>
            <person name="Desany B."/>
            <person name="Just E."/>
            <person name="Morio T."/>
            <person name="Rost R."/>
            <person name="Churcher C."/>
            <person name="Cooper J."/>
            <person name="Haydock S."/>
            <person name="van Driessche N."/>
            <person name="Cronin A."/>
            <person name="Goodhead I."/>
            <person name="Muzny D."/>
            <person name="Mourier T."/>
            <person name="Pain A."/>
            <person name="Lu M."/>
            <person name="Harper D."/>
            <person name="Lindsay R."/>
            <person name="Hauser H."/>
            <person name="James K."/>
            <person name="Quiles M."/>
            <person name="Madan Babu M."/>
            <person name="Saito T."/>
            <person name="Buchrieser C."/>
            <person name="Wardroper A."/>
            <person name="Felder M."/>
            <person name="Thangavelu M."/>
            <person name="Johnson D."/>
            <person name="Knights A."/>
            <person name="Loulseged H."/>
            <person name="Mungall K."/>
            <person name="Oliver K."/>
            <person name="Price C."/>
            <person name="Quail M.A."/>
            <person name="Urushihara H."/>
            <person name="Hernandez J."/>
            <person name="Rabbinowitsch E."/>
            <person name="Steffen D."/>
            <person name="Sanders M."/>
            <person name="Ma J."/>
            <person name="Kohara Y."/>
            <person name="Sharp S."/>
            <person name="Simmonds M."/>
            <person name="Spiegler S."/>
            <person name="Tivey A."/>
            <person name="Sugano S."/>
            <person name="White B."/>
            <person name="Walker D."/>
            <person name="Woodward J."/>
            <person name="Winckler T."/>
            <person name="Tanaka Y."/>
            <person name="Shaulsky G."/>
            <person name="Schleicher M."/>
            <person name="Weinstock G."/>
            <person name="Rosenthal A."/>
            <person name="Cox E.C."/>
            <person name="Chisholm R.L."/>
            <person name="Gibbs R."/>
            <person name="Loomis W.F."/>
            <person name="Platzer M."/>
            <person name="Kay R.R."/>
            <person name="Williams J."/>
            <person name="Dear P.H."/>
            <person name="Noegel A.A."/>
            <person name="Barrell B."/>
            <person name="Kuspa A."/>
        </authorList>
    </citation>
    <scope>NUCLEOTIDE SEQUENCE [LARGE SCALE GENOMIC DNA]</scope>
    <source>
        <strain evidence="1 2">AX4</strain>
    </source>
</reference>
<dbReference type="HOGENOM" id="CLU_3261619_0_0_1"/>
<dbReference type="KEGG" id="ddi:DDB_G0280327"/>
<evidence type="ECO:0000313" key="1">
    <source>
        <dbReference type="EMBL" id="EAL67390.2"/>
    </source>
</evidence>
<keyword evidence="2" id="KW-1185">Reference proteome</keyword>
<sequence>MKPTVQSPNGSGKNKFVIYSKPTTTNTISAPSPFNTGRGFSL</sequence>
<dbReference type="Proteomes" id="UP000002195">
    <property type="component" value="Unassembled WGS sequence"/>
</dbReference>
<name>Q54VH8_DICDI</name>
<comment type="caution">
    <text evidence="1">The sequence shown here is derived from an EMBL/GenBank/DDBJ whole genome shotgun (WGS) entry which is preliminary data.</text>
</comment>
<dbReference type="AlphaFoldDB" id="Q54VH8"/>
<gene>
    <name evidence="1" type="ORF">DDB_G0280327</name>
</gene>
<accession>Q54VH8</accession>
<dbReference type="EMBL" id="AAFI02000035">
    <property type="protein sequence ID" value="EAL67390.2"/>
    <property type="molecule type" value="Genomic_DNA"/>
</dbReference>
<dbReference type="RefSeq" id="XP_641377.2">
    <property type="nucleotide sequence ID" value="XM_636285.2"/>
</dbReference>
<proteinExistence type="predicted"/>
<dbReference type="dictyBase" id="DDB_G0280327"/>
<dbReference type="InParanoid" id="Q54VH8"/>
<evidence type="ECO:0000313" key="2">
    <source>
        <dbReference type="Proteomes" id="UP000002195"/>
    </source>
</evidence>
<organism evidence="1 2">
    <name type="scientific">Dictyostelium discoideum</name>
    <name type="common">Social amoeba</name>
    <dbReference type="NCBI Taxonomy" id="44689"/>
    <lineage>
        <taxon>Eukaryota</taxon>
        <taxon>Amoebozoa</taxon>
        <taxon>Evosea</taxon>
        <taxon>Eumycetozoa</taxon>
        <taxon>Dictyostelia</taxon>
        <taxon>Dictyosteliales</taxon>
        <taxon>Dictyosteliaceae</taxon>
        <taxon>Dictyostelium</taxon>
    </lineage>
</organism>
<dbReference type="VEuPathDB" id="AmoebaDB:DDB_G0280327"/>
<dbReference type="GeneID" id="8622511"/>
<protein>
    <submittedName>
        <fullName evidence="1">Uncharacterized protein</fullName>
    </submittedName>
</protein>